<evidence type="ECO:0000313" key="2">
    <source>
        <dbReference type="Proteomes" id="UP000191905"/>
    </source>
</evidence>
<dbReference type="EMBL" id="MDET01000023">
    <property type="protein sequence ID" value="OQM74978.1"/>
    <property type="molecule type" value="Genomic_DNA"/>
</dbReference>
<gene>
    <name evidence="1" type="ORF">BFN67_04690</name>
</gene>
<dbReference type="STRING" id="1873176.BFN67_04690"/>
<protein>
    <submittedName>
        <fullName evidence="1">Uncharacterized protein</fullName>
    </submittedName>
</protein>
<comment type="caution">
    <text evidence="1">The sequence shown here is derived from an EMBL/GenBank/DDBJ whole genome shotgun (WGS) entry which is preliminary data.</text>
</comment>
<dbReference type="AlphaFoldDB" id="A0A1V8RP88"/>
<accession>A0A1V8RP88</accession>
<proteinExistence type="predicted"/>
<dbReference type="OrthoDB" id="9134166at2"/>
<dbReference type="Proteomes" id="UP000191905">
    <property type="component" value="Unassembled WGS sequence"/>
</dbReference>
<keyword evidence="2" id="KW-1185">Reference proteome</keyword>
<reference evidence="1 2" key="1">
    <citation type="journal article" date="2016" name="Int. J. Syst. Evol. Microbiol.">
        <title>Pseudaminobacter manganicus sp. nov., isolated from sludge of a manganese mine.</title>
        <authorList>
            <person name="Li J."/>
            <person name="Huang J."/>
            <person name="Liao S."/>
            <person name="Wang G."/>
        </authorList>
    </citation>
    <scope>NUCLEOTIDE SEQUENCE [LARGE SCALE GENOMIC DNA]</scope>
    <source>
        <strain evidence="1 2">JH-7</strain>
    </source>
</reference>
<organism evidence="1 2">
    <name type="scientific">Manganibacter manganicus</name>
    <dbReference type="NCBI Taxonomy" id="1873176"/>
    <lineage>
        <taxon>Bacteria</taxon>
        <taxon>Pseudomonadati</taxon>
        <taxon>Pseudomonadota</taxon>
        <taxon>Alphaproteobacteria</taxon>
        <taxon>Hyphomicrobiales</taxon>
        <taxon>Phyllobacteriaceae</taxon>
        <taxon>Manganibacter</taxon>
    </lineage>
</organism>
<evidence type="ECO:0000313" key="1">
    <source>
        <dbReference type="EMBL" id="OQM74978.1"/>
    </source>
</evidence>
<name>A0A1V8RP88_9HYPH</name>
<sequence length="230" mass="25986">MLINSLSLRVLVGGEYSGTIRDAFIARGHYAMSCDFSPAISPGPHYQGDWGDIEGDGWDLAIFHRTCTFMANSSAKHLYQNMQKEGGLNEARWLELGRHAWAFWNHMRLCPVRFVAWENPVMLGYAQMMIGKPNQTVQPWWFGDDPDGPDNVTKGTCWWLKGGLPKLRRTGTLDGSTARDEVFRMAPTADPEERRMARSKFTPGHAAAIAEQWGDWVLRQKQSDLTDLLA</sequence>